<evidence type="ECO:0000259" key="1">
    <source>
        <dbReference type="PROSITE" id="PS50531"/>
    </source>
</evidence>
<evidence type="ECO:0000313" key="3">
    <source>
        <dbReference type="Proteomes" id="UP001055117"/>
    </source>
</evidence>
<dbReference type="PANTHER" id="PTHR33498:SF1">
    <property type="entry name" value="TRANSPOSASE FOR INSERTION SEQUENCE ELEMENT IS1557"/>
    <property type="match status" value="1"/>
</dbReference>
<accession>A0ABQ4QKG8</accession>
<dbReference type="Pfam" id="PF01610">
    <property type="entry name" value="DDE_Tnp_ISL3"/>
    <property type="match status" value="1"/>
</dbReference>
<feature type="domain" description="HTH IS21-type" evidence="1">
    <location>
        <begin position="13"/>
        <end position="75"/>
    </location>
</feature>
<reference evidence="2 3" key="1">
    <citation type="journal article" date="2021" name="Front. Microbiol.">
        <title>Comprehensive Comparative Genomics and Phenotyping of Methylobacterium Species.</title>
        <authorList>
            <person name="Alessa O."/>
            <person name="Ogura Y."/>
            <person name="Fujitani Y."/>
            <person name="Takami H."/>
            <person name="Hayashi T."/>
            <person name="Sahin N."/>
            <person name="Tani A."/>
        </authorList>
    </citation>
    <scope>NUCLEOTIDE SEQUENCE [LARGE SCALE GENOMIC DNA]</scope>
    <source>
        <strain evidence="2 3">DSM 23679</strain>
    </source>
</reference>
<dbReference type="PROSITE" id="PS50531">
    <property type="entry name" value="HTH_IS21"/>
    <property type="match status" value="1"/>
</dbReference>
<proteinExistence type="predicted"/>
<gene>
    <name evidence="2" type="ORF">AFCDBAGC_3224</name>
</gene>
<dbReference type="InterPro" id="IPR047951">
    <property type="entry name" value="Transpos_ISL3"/>
</dbReference>
<dbReference type="InterPro" id="IPR017894">
    <property type="entry name" value="HTH_IS21_transposase_type"/>
</dbReference>
<name>A0ABQ4QKG8_9HYPH</name>
<dbReference type="Proteomes" id="UP001055117">
    <property type="component" value="Unassembled WGS sequence"/>
</dbReference>
<organism evidence="2 3">
    <name type="scientific">Methylobacterium cerastii</name>
    <dbReference type="NCBI Taxonomy" id="932741"/>
    <lineage>
        <taxon>Bacteria</taxon>
        <taxon>Pseudomonadati</taxon>
        <taxon>Pseudomonadota</taxon>
        <taxon>Alphaproteobacteria</taxon>
        <taxon>Hyphomicrobiales</taxon>
        <taxon>Methylobacteriaceae</taxon>
        <taxon>Methylobacterium</taxon>
    </lineage>
</organism>
<sequence length="274" mass="30522">MLARAAARGRWEAVYDDVRRRHAEGQSLRRINRETGLARATVRKYAFAASVPRNGVREPKPSMLDPYLGHLHVRLDEGCENATQLWRELQGVGFAGTAKQVRRWLSERRAGSAKTTIRSSPAPADIRIAISTASPLASSKQLSWYLLREPEDLDPEADAVVARVLQDPEAAKVVDLGRRFCRIVRSRCHTPPSGRSDVTAFDEWLCEAQACGVRIVENFAASIGQDGDAVRAALTLPWSRGQAEGQITRLKLLKRAMYGRANLDLLRRRFLLAA</sequence>
<dbReference type="InterPro" id="IPR002560">
    <property type="entry name" value="Transposase_DDE"/>
</dbReference>
<dbReference type="EMBL" id="BPQG01000049">
    <property type="protein sequence ID" value="GJD45352.1"/>
    <property type="molecule type" value="Genomic_DNA"/>
</dbReference>
<evidence type="ECO:0000313" key="2">
    <source>
        <dbReference type="EMBL" id="GJD45352.1"/>
    </source>
</evidence>
<dbReference type="PANTHER" id="PTHR33498">
    <property type="entry name" value="TRANSPOSASE FOR INSERTION SEQUENCE ELEMENT IS1557"/>
    <property type="match status" value="1"/>
</dbReference>
<keyword evidence="3" id="KW-1185">Reference proteome</keyword>
<comment type="caution">
    <text evidence="2">The sequence shown here is derived from an EMBL/GenBank/DDBJ whole genome shotgun (WGS) entry which is preliminary data.</text>
</comment>
<protein>
    <submittedName>
        <fullName evidence="2">ISL3 family transposase ISMex10</fullName>
    </submittedName>
</protein>